<evidence type="ECO:0000256" key="1">
    <source>
        <dbReference type="SAM" id="Coils"/>
    </source>
</evidence>
<sequence>MSEPMPSIPTQSPFTYPNPNPSASPSFTQDDTSDSFIPEPTQPIPTYTQPAFSQPAFSQPNQSFFSQPAVHLTQPSQTNPNNVQSQQFQQFQTATISANNAKFPYLEKEKYEIWAMKMEYWIQNADHNLWRIVQQGNSPKRLGKDAKGNTIVHPPVSLDEHVAVQRENKVRTLLLQALPEDHMPDFHHYDDARDIWMAVKARFGGNEESKKMKKTMLKQQFAEFSVTEEEGLHKGYDRFQKILSQLNQVQARPDNDDINLKFLRALPSSWSQVALALKTRGGLESMSFDDLYNKLSFSDLSGRSDNLMECVLHSFVAENDQDQDMIYEDFDQVDQLEMEEMDLKWQMAMLSLRIGSDSIFYSIKNPYLLSHPLRILSLISTSHASVTQDDTFMPNPSASPSFTQDDTFMPEPIQPIPTFTQTAFSQPAVHTQHTHPAQTKPTGQQYPNNVQSQQFQHTDTNADQILRIVRKGTAQRVGKAYLPEDHMPDFIIDIQCGISGWQSRLARPDNIRHQPEYLRALPSRGHLELDVRIVIVYGVKVTAAPTHSVFHGTGLFGSNPTYSITAYCSISFSTPGRSDNVMNVVLQLLWKDWTLKVQRLYNDCYIKVQAYQNAVKTLESQKDWYHKTQMALEEKIRVLTANLENTTNTLSYTETLHDQAQKEKKEWEVKYEATLARFEKWKESSKNLNKLINSSMSTRTKVGLGFKEYFGENEVFDLSRPSTLYPEPVEQEVNPLYSRFVKAGEMHAVPPSITGTYMPSPYKSDIEKTQVSYGSKSDNKTSETISESNDFVSCDNSDKSSDSATYASCDSSLKTKTKDFPPAVGITTLPESDVEDPNSTTGSPSFSCSENVKSPRINCNKSGMNNRNMCKNNYVRVKKCFVCGSKLHLIKDCDFYNCVESVPCKSKTASVPAGSRNSPASVTAGGSDPAASRNKPAVNTAGGSDPAASRNKPAVNSAGRPNPAGWSKRPAPVSAGRQVSAGWLNPAARPYFRPSSVYFNNMYWPNLYDPMYKGRWGTAVKTSAELQHFNLFSVSQICDKKNKVLFTDTDCLVLTEDFQLPDESQVVLRIPRKCDLYTFSISELQPEQNVTCLVAKASLDESTRWHRRLLVLNFKTINKLAKEGLVDGLPLKVFTNEHNCVACNKGKQHKASYKHIFAVRLITESLQLLHMDLFGPTNIMSIDQKYYSLVVTDYFSRYDNGTEFKNVKLIELCGEKGIKRDYSNPRTLQQNGVAERKNRTLIEATRTMLADSKLPTIYWEGSSDRLCRRAFAKLSKTRILKLRPAAARYGYLFSQETAEILSQAEAEIRNQGVSADRDPAGIDSAGGVSAGSTSAGSDPAGGNPAGRFQPAGSYEPADRGNPAVSTSVSADFIPVHADESTLPPGQSLGSSEYTTRFPVPSDVCKDQLSSGIFTSSSYDDDFSATLTNLAPAVEVNPVPTKRVNTIHPQSQILGDLASPVLTRSRAQKSKFGESAFIGYIQDQQRTNHTDQLHCLFACFLSQLEPSSIAKALEDPDWVAAMQEEMQQFINQKVWKLVPLPHGKHAIGTKWILKNKRDARGIVVRNKARLVAQGHRQEEGIDYDEVFAPVARIEAIRLFLAFASYMGFLVYQMDVKSAFLYGEIEEEVYVTQPKGFKDPYFPKHVVVKALYGLHQAPRAWDILLVQVYVDDIIFESTNKAWCEEFEVLMQGEFEMSAMGEMSFFLGLQVTQLPDGIFISQDKYVKDMLTKFDMESVRTATTPYEAAKTKLKDESDPPVNVHLYRSMIGSLMYLTASRPDIMFAISACSRHQVTPLTSHLNAVKKIFKYLKGQPKLGLWYPKDSPFQLEAYSDSDYAGSHGDRKSTTGGCQFLGRRLISWQCKKQTIVATSSTEAEYVAAASCCAQRCPIRRIDYMLKIHTNDNVDDLLTKAFDGPRFEYLVVHIGMVVNTAASCIVFLLPAMDYVDGSVFMLVGILLLVDSFLLIWCVFLLSAWFLLLVSSFCWLHTFMLLELFLLPIHLFMLLNWFMLFDIAGWLVSATSHLVSAGSLQSCWCNNVSAA</sequence>
<reference evidence="5" key="1">
    <citation type="journal article" date="2022" name="Int. J. Mol. Sci.">
        <title>Draft Genome of Tanacetum Coccineum: Genomic Comparison of Closely Related Tanacetum-Family Plants.</title>
        <authorList>
            <person name="Yamashiro T."/>
            <person name="Shiraishi A."/>
            <person name="Nakayama K."/>
            <person name="Satake H."/>
        </authorList>
    </citation>
    <scope>NUCLEOTIDE SEQUENCE</scope>
</reference>
<evidence type="ECO:0000313" key="6">
    <source>
        <dbReference type="Proteomes" id="UP001151760"/>
    </source>
</evidence>
<dbReference type="CDD" id="cd09272">
    <property type="entry name" value="RNase_HI_RT_Ty1"/>
    <property type="match status" value="1"/>
</dbReference>
<dbReference type="Gene3D" id="3.30.420.10">
    <property type="entry name" value="Ribonuclease H-like superfamily/Ribonuclease H"/>
    <property type="match status" value="1"/>
</dbReference>
<organism evidence="5 6">
    <name type="scientific">Tanacetum coccineum</name>
    <dbReference type="NCBI Taxonomy" id="301880"/>
    <lineage>
        <taxon>Eukaryota</taxon>
        <taxon>Viridiplantae</taxon>
        <taxon>Streptophyta</taxon>
        <taxon>Embryophyta</taxon>
        <taxon>Tracheophyta</taxon>
        <taxon>Spermatophyta</taxon>
        <taxon>Magnoliopsida</taxon>
        <taxon>eudicotyledons</taxon>
        <taxon>Gunneridae</taxon>
        <taxon>Pentapetalae</taxon>
        <taxon>asterids</taxon>
        <taxon>campanulids</taxon>
        <taxon>Asterales</taxon>
        <taxon>Asteraceae</taxon>
        <taxon>Asteroideae</taxon>
        <taxon>Anthemideae</taxon>
        <taxon>Anthemidinae</taxon>
        <taxon>Tanacetum</taxon>
    </lineage>
</organism>
<feature type="region of interest" description="Disordered" evidence="2">
    <location>
        <begin position="769"/>
        <end position="802"/>
    </location>
</feature>
<reference evidence="5" key="2">
    <citation type="submission" date="2022-01" db="EMBL/GenBank/DDBJ databases">
        <authorList>
            <person name="Yamashiro T."/>
            <person name="Shiraishi A."/>
            <person name="Satake H."/>
            <person name="Nakayama K."/>
        </authorList>
    </citation>
    <scope>NUCLEOTIDE SEQUENCE</scope>
</reference>
<dbReference type="InterPro" id="IPR025724">
    <property type="entry name" value="GAG-pre-integrase_dom"/>
</dbReference>
<dbReference type="SUPFAM" id="SSF53098">
    <property type="entry name" value="Ribonuclease H-like"/>
    <property type="match status" value="1"/>
</dbReference>
<evidence type="ECO:0000256" key="2">
    <source>
        <dbReference type="SAM" id="MobiDB-lite"/>
    </source>
</evidence>
<protein>
    <submittedName>
        <fullName evidence="5">Ribonuclease H-like domain-containing protein</fullName>
    </submittedName>
</protein>
<evidence type="ECO:0000313" key="5">
    <source>
        <dbReference type="EMBL" id="GJT02125.1"/>
    </source>
</evidence>
<dbReference type="InterPro" id="IPR012337">
    <property type="entry name" value="RNaseH-like_sf"/>
</dbReference>
<keyword evidence="3" id="KW-0472">Membrane</keyword>
<feature type="compositionally biased region" description="Polar residues" evidence="2">
    <location>
        <begin position="837"/>
        <end position="850"/>
    </location>
</feature>
<evidence type="ECO:0000259" key="4">
    <source>
        <dbReference type="PROSITE" id="PS50994"/>
    </source>
</evidence>
<feature type="compositionally biased region" description="Low complexity" evidence="2">
    <location>
        <begin position="1325"/>
        <end position="1337"/>
    </location>
</feature>
<dbReference type="Pfam" id="PF13976">
    <property type="entry name" value="gag_pre-integrs"/>
    <property type="match status" value="1"/>
</dbReference>
<dbReference type="Pfam" id="PF07727">
    <property type="entry name" value="RVT_2"/>
    <property type="match status" value="2"/>
</dbReference>
<proteinExistence type="predicted"/>
<feature type="region of interest" description="Disordered" evidence="2">
    <location>
        <begin position="1"/>
        <end position="60"/>
    </location>
</feature>
<feature type="region of interest" description="Disordered" evidence="2">
    <location>
        <begin position="907"/>
        <end position="973"/>
    </location>
</feature>
<dbReference type="InterPro" id="IPR013103">
    <property type="entry name" value="RVT_2"/>
</dbReference>
<feature type="transmembrane region" description="Helical" evidence="3">
    <location>
        <begin position="1947"/>
        <end position="1976"/>
    </location>
</feature>
<dbReference type="Proteomes" id="UP001151760">
    <property type="component" value="Unassembled WGS sequence"/>
</dbReference>
<feature type="domain" description="Integrase catalytic" evidence="4">
    <location>
        <begin position="1199"/>
        <end position="1292"/>
    </location>
</feature>
<dbReference type="PANTHER" id="PTHR11439">
    <property type="entry name" value="GAG-POL-RELATED RETROTRANSPOSON"/>
    <property type="match status" value="1"/>
</dbReference>
<dbReference type="SUPFAM" id="SSF56672">
    <property type="entry name" value="DNA/RNA polymerases"/>
    <property type="match status" value="1"/>
</dbReference>
<dbReference type="InterPro" id="IPR036397">
    <property type="entry name" value="RNaseH_sf"/>
</dbReference>
<dbReference type="PROSITE" id="PS50994">
    <property type="entry name" value="INTEGRASE"/>
    <property type="match status" value="1"/>
</dbReference>
<dbReference type="PANTHER" id="PTHR11439:SF495">
    <property type="entry name" value="REVERSE TRANSCRIPTASE, RNA-DEPENDENT DNA POLYMERASE-RELATED"/>
    <property type="match status" value="1"/>
</dbReference>
<keyword evidence="3" id="KW-0812">Transmembrane</keyword>
<feature type="region of interest" description="Disordered" evidence="2">
    <location>
        <begin position="820"/>
        <end position="850"/>
    </location>
</feature>
<dbReference type="EMBL" id="BQNB010012324">
    <property type="protein sequence ID" value="GJT02125.1"/>
    <property type="molecule type" value="Genomic_DNA"/>
</dbReference>
<feature type="compositionally biased region" description="Polar residues" evidence="2">
    <location>
        <begin position="44"/>
        <end position="60"/>
    </location>
</feature>
<comment type="caution">
    <text evidence="5">The sequence shown here is derived from an EMBL/GenBank/DDBJ whole genome shotgun (WGS) entry which is preliminary data.</text>
</comment>
<gene>
    <name evidence="5" type="ORF">Tco_0823294</name>
</gene>
<keyword evidence="6" id="KW-1185">Reference proteome</keyword>
<keyword evidence="3" id="KW-1133">Transmembrane helix</keyword>
<feature type="region of interest" description="Disordered" evidence="2">
    <location>
        <begin position="1311"/>
        <end position="1365"/>
    </location>
</feature>
<feature type="coiled-coil region" evidence="1">
    <location>
        <begin position="629"/>
        <end position="677"/>
    </location>
</feature>
<keyword evidence="1" id="KW-0175">Coiled coil</keyword>
<evidence type="ECO:0000256" key="3">
    <source>
        <dbReference type="SAM" id="Phobius"/>
    </source>
</evidence>
<dbReference type="InterPro" id="IPR001584">
    <property type="entry name" value="Integrase_cat-core"/>
</dbReference>
<accession>A0ABQ5AHI3</accession>
<feature type="transmembrane region" description="Helical" evidence="3">
    <location>
        <begin position="1919"/>
        <end position="1941"/>
    </location>
</feature>
<dbReference type="InterPro" id="IPR043502">
    <property type="entry name" value="DNA/RNA_pol_sf"/>
</dbReference>
<feature type="compositionally biased region" description="Polar residues" evidence="2">
    <location>
        <begin position="769"/>
        <end position="795"/>
    </location>
</feature>
<name>A0ABQ5AHI3_9ASTR</name>
<dbReference type="Pfam" id="PF14223">
    <property type="entry name" value="Retrotran_gag_2"/>
    <property type="match status" value="1"/>
</dbReference>